<dbReference type="AlphaFoldDB" id="A0A7V8EK33"/>
<accession>A0A7V8EK33</accession>
<name>A0A7V8EK33_PSEPU</name>
<dbReference type="Proteomes" id="UP000442695">
    <property type="component" value="Unassembled WGS sequence"/>
</dbReference>
<evidence type="ECO:0000313" key="2">
    <source>
        <dbReference type="Proteomes" id="UP000442695"/>
    </source>
</evidence>
<reference evidence="1 2" key="1">
    <citation type="submission" date="2019-12" db="EMBL/GenBank/DDBJ databases">
        <authorList>
            <person name="Woiski C."/>
        </authorList>
    </citation>
    <scope>NUCLEOTIDE SEQUENCE [LARGE SCALE GENOMIC DNA]</scope>
    <source>
        <strain evidence="1 2">BOE100</strain>
    </source>
</reference>
<sequence length="71" mass="8216">MTTNQPYDPNDPFKVGNDLCWLHGEHYRVAKVLEVEEDRVKLSGMTADYWRSKKALLPRLDVTPHRVSGSF</sequence>
<dbReference type="RefSeq" id="WP_156858546.1">
    <property type="nucleotide sequence ID" value="NZ_WOWR01000005.1"/>
</dbReference>
<proteinExistence type="predicted"/>
<organism evidence="1 2">
    <name type="scientific">Pseudomonas putida</name>
    <name type="common">Arthrobacter siderocapsulatus</name>
    <dbReference type="NCBI Taxonomy" id="303"/>
    <lineage>
        <taxon>Bacteria</taxon>
        <taxon>Pseudomonadati</taxon>
        <taxon>Pseudomonadota</taxon>
        <taxon>Gammaproteobacteria</taxon>
        <taxon>Pseudomonadales</taxon>
        <taxon>Pseudomonadaceae</taxon>
        <taxon>Pseudomonas</taxon>
    </lineage>
</organism>
<protein>
    <submittedName>
        <fullName evidence="1">Uncharacterized protein</fullName>
    </submittedName>
</protein>
<gene>
    <name evidence="1" type="ORF">GN299_06065</name>
</gene>
<evidence type="ECO:0000313" key="1">
    <source>
        <dbReference type="EMBL" id="KAF0255652.1"/>
    </source>
</evidence>
<comment type="caution">
    <text evidence="1">The sequence shown here is derived from an EMBL/GenBank/DDBJ whole genome shotgun (WGS) entry which is preliminary data.</text>
</comment>
<dbReference type="EMBL" id="WOWR01000005">
    <property type="protein sequence ID" value="KAF0255652.1"/>
    <property type="molecule type" value="Genomic_DNA"/>
</dbReference>